<feature type="compositionally biased region" description="Pro residues" evidence="8">
    <location>
        <begin position="432"/>
        <end position="445"/>
    </location>
</feature>
<keyword evidence="2 6" id="KW-0728">SH3 domain</keyword>
<dbReference type="AlphaFoldDB" id="A0A316USR8"/>
<dbReference type="PANTHER" id="PTHR23065:SF7">
    <property type="entry name" value="NOSTRIN, ISOFORM H"/>
    <property type="match status" value="1"/>
</dbReference>
<dbReference type="Pfam" id="PF00018">
    <property type="entry name" value="SH3_1"/>
    <property type="match status" value="1"/>
</dbReference>
<dbReference type="Gene3D" id="1.20.1270.60">
    <property type="entry name" value="Arfaptin homology (AH) domain/BAR domain"/>
    <property type="match status" value="1"/>
</dbReference>
<feature type="compositionally biased region" description="Polar residues" evidence="8">
    <location>
        <begin position="931"/>
        <end position="940"/>
    </location>
</feature>
<keyword evidence="3" id="KW-0963">Cytoplasm</keyword>
<evidence type="ECO:0000313" key="12">
    <source>
        <dbReference type="Proteomes" id="UP000245884"/>
    </source>
</evidence>
<feature type="compositionally biased region" description="Low complexity" evidence="8">
    <location>
        <begin position="941"/>
        <end position="1023"/>
    </location>
</feature>
<dbReference type="RefSeq" id="XP_025361993.1">
    <property type="nucleotide sequence ID" value="XM_025506218.1"/>
</dbReference>
<evidence type="ECO:0000259" key="9">
    <source>
        <dbReference type="PROSITE" id="PS50002"/>
    </source>
</evidence>
<dbReference type="SUPFAM" id="SSF103657">
    <property type="entry name" value="BAR/IMD domain-like"/>
    <property type="match status" value="1"/>
</dbReference>
<feature type="region of interest" description="Disordered" evidence="8">
    <location>
        <begin position="1"/>
        <end position="38"/>
    </location>
</feature>
<keyword evidence="7" id="KW-0175">Coiled coil</keyword>
<dbReference type="InterPro" id="IPR001060">
    <property type="entry name" value="FCH_dom"/>
</dbReference>
<feature type="compositionally biased region" description="Polar residues" evidence="8">
    <location>
        <begin position="495"/>
        <end position="519"/>
    </location>
</feature>
<feature type="domain" description="F-BAR" evidence="10">
    <location>
        <begin position="56"/>
        <end position="309"/>
    </location>
</feature>
<feature type="compositionally biased region" description="Basic and acidic residues" evidence="8">
    <location>
        <begin position="1"/>
        <end position="14"/>
    </location>
</feature>
<evidence type="ECO:0008006" key="13">
    <source>
        <dbReference type="Google" id="ProtNLM"/>
    </source>
</evidence>
<feature type="compositionally biased region" description="Low complexity" evidence="8">
    <location>
        <begin position="910"/>
        <end position="930"/>
    </location>
</feature>
<feature type="compositionally biased region" description="Polar residues" evidence="8">
    <location>
        <begin position="830"/>
        <end position="841"/>
    </location>
</feature>
<feature type="compositionally biased region" description="Gly residues" evidence="8">
    <location>
        <begin position="375"/>
        <end position="403"/>
    </location>
</feature>
<dbReference type="CDD" id="cd07651">
    <property type="entry name" value="F-BAR_PombeCdc15_like"/>
    <property type="match status" value="1"/>
</dbReference>
<dbReference type="FunFam" id="2.30.30.40:FF:000312">
    <property type="entry name" value="Related to Cell division control protein 15"/>
    <property type="match status" value="1"/>
</dbReference>
<dbReference type="SMART" id="SM00326">
    <property type="entry name" value="SH3"/>
    <property type="match status" value="1"/>
</dbReference>
<sequence length="1127" mass="121151">MSAPPQDHRRDRSRSSSAASRRSRSSETMGLDGGEAGRRAAAEDEYIRRELHQDTSNFCNAFWGSGDAGYEAIQHRMKTGNRTMDDVRALYKERADIEADYAKRLAKLSKTALGKDETGATRHALDVVRAELDMTSRVHADLAGMVRKDLEGSLADFQSKVNAARKQSSAAIEKLFKNKQAQENYVNKSRERYEQDCIKINGYTAQSSLVQGRDLDKVTSKLDKAQSTVAANEKDYQNFVRALKDTTLRWNSEFKQYLDQCQDVEEERLDFIKSNLWNYANAISAVCVADDEGCERVRVALESCDTPSDVMVFIQQRGTGPAIPDPPEYINYSKGQPPPARPAYHTANFQRNSTRVVQPVPPSQPFVPGASAGRTVGGGGPPPGAGNGNSGDDGMGGGGGGAAGMPVSLPSVSGDGFGGGPSMLRGTEDEGQPPPPPAAFKPPPGSIGLPGMAAAAGPSKSADNVPSPVKAERRMSTKNFLARTPSIANRDSVGSMASPSNSAAKPSTSEPQIPTSTSGSEEEDPIAKALANLRMRPNTKSPNPATSPLPPTAGPGGAAHSQAQGRPSSRQQQRPASINAGSDRPTSPAPGAAFMQAPPRAASPLPVEEVLGSYGQSFPGERRSISRQNSMTSARSQQAPLSPSKSSASNVPGRSKSPVPGVDGFAGVGARGRSPSPQPFGRPASRQQHHGQQQQHKPSNASTATARPHHHHGHSQAQGPPQRSTTPLGISLDASGSVTHDQMAQEFMQRAGSVPPPQQHATPVPQQQGYAQPPPQQHQGYGQQPPASPYYQPHQGQPTPQQQQQQPQHQQRTSSYHGGGQPGGYGTPSVPATSSQFTITPNHYAPSPAPSHAQAPSTQSGYYAHQPQQQARPHQPPQQQPQQAYGAAPPFNHQDSSGSLSQASGYGYAQHQQPQHQQQQQQQQQYGHHQPSASQSFPTMQQGAQQYGAQPPHQQQQHQAYAQHQAQPSYHAQQQGHAPAPAQAESPAAAYMHQYQRQSMMQQQQPQPQPQQAQQQQPQYANQGARPASTVSTQSQQQIARPPSTSSTPAPTGQYSDLSHRPILFYVKALFDYQAQSDEEFSFTQGDIIAVTQTDADGWWQGELLDEERREPGRNLMPSNFVTLLEG</sequence>
<dbReference type="GO" id="GO:0030036">
    <property type="term" value="P:actin cytoskeleton organization"/>
    <property type="evidence" value="ECO:0007669"/>
    <property type="project" value="UniProtKB-ARBA"/>
</dbReference>
<protein>
    <recommendedName>
        <fullName evidence="13">SH3 domain-containing protein</fullName>
    </recommendedName>
</protein>
<name>A0A316USR8_9BASI</name>
<evidence type="ECO:0000313" key="11">
    <source>
        <dbReference type="EMBL" id="PWN27381.1"/>
    </source>
</evidence>
<dbReference type="SUPFAM" id="SSF50044">
    <property type="entry name" value="SH3-domain"/>
    <property type="match status" value="1"/>
</dbReference>
<dbReference type="GeneID" id="37028041"/>
<keyword evidence="12" id="KW-1185">Reference proteome</keyword>
<gene>
    <name evidence="11" type="ORF">BDZ90DRAFT_232357</name>
</gene>
<accession>A0A316USR8</accession>
<dbReference type="CDD" id="cd00174">
    <property type="entry name" value="SH3"/>
    <property type="match status" value="1"/>
</dbReference>
<keyword evidence="5" id="KW-0206">Cytoskeleton</keyword>
<keyword evidence="4" id="KW-0597">Phosphoprotein</keyword>
<dbReference type="PRINTS" id="PR00452">
    <property type="entry name" value="SH3DOMAIN"/>
</dbReference>
<dbReference type="Proteomes" id="UP000245884">
    <property type="component" value="Unassembled WGS sequence"/>
</dbReference>
<dbReference type="FunFam" id="1.20.1270.60:FF:000045">
    <property type="entry name" value="Cell division control protein"/>
    <property type="match status" value="1"/>
</dbReference>
<feature type="compositionally biased region" description="Low complexity" evidence="8">
    <location>
        <begin position="1042"/>
        <end position="1052"/>
    </location>
</feature>
<dbReference type="PROSITE" id="PS50002">
    <property type="entry name" value="SH3"/>
    <property type="match status" value="1"/>
</dbReference>
<dbReference type="GO" id="GO:0005543">
    <property type="term" value="F:phospholipid binding"/>
    <property type="evidence" value="ECO:0007669"/>
    <property type="project" value="TreeGrafter"/>
</dbReference>
<comment type="subcellular location">
    <subcellularLocation>
        <location evidence="1">Cytoplasm</location>
        <location evidence="1">Cytoskeleton</location>
    </subcellularLocation>
</comment>
<dbReference type="InterPro" id="IPR031160">
    <property type="entry name" value="F_BAR_dom"/>
</dbReference>
<evidence type="ECO:0000256" key="3">
    <source>
        <dbReference type="ARBA" id="ARBA00022490"/>
    </source>
</evidence>
<dbReference type="SMART" id="SM00055">
    <property type="entry name" value="FCH"/>
    <property type="match status" value="1"/>
</dbReference>
<evidence type="ECO:0000256" key="8">
    <source>
        <dbReference type="SAM" id="MobiDB-lite"/>
    </source>
</evidence>
<organism evidence="11 12">
    <name type="scientific">Jaminaea rosea</name>
    <dbReference type="NCBI Taxonomy" id="1569628"/>
    <lineage>
        <taxon>Eukaryota</taxon>
        <taxon>Fungi</taxon>
        <taxon>Dikarya</taxon>
        <taxon>Basidiomycota</taxon>
        <taxon>Ustilaginomycotina</taxon>
        <taxon>Exobasidiomycetes</taxon>
        <taxon>Microstromatales</taxon>
        <taxon>Microstromatales incertae sedis</taxon>
        <taxon>Jaminaea</taxon>
    </lineage>
</organism>
<dbReference type="OrthoDB" id="19092at2759"/>
<feature type="compositionally biased region" description="Polar residues" evidence="8">
    <location>
        <begin position="626"/>
        <end position="652"/>
    </location>
</feature>
<evidence type="ECO:0000256" key="7">
    <source>
        <dbReference type="PROSITE-ProRule" id="PRU01077"/>
    </source>
</evidence>
<evidence type="ECO:0000256" key="1">
    <source>
        <dbReference type="ARBA" id="ARBA00004245"/>
    </source>
</evidence>
<feature type="compositionally biased region" description="Polar residues" evidence="8">
    <location>
        <begin position="893"/>
        <end position="904"/>
    </location>
</feature>
<feature type="compositionally biased region" description="Polar residues" evidence="8">
    <location>
        <begin position="1029"/>
        <end position="1039"/>
    </location>
</feature>
<dbReference type="GO" id="GO:0009898">
    <property type="term" value="C:cytoplasmic side of plasma membrane"/>
    <property type="evidence" value="ECO:0007669"/>
    <property type="project" value="TreeGrafter"/>
</dbReference>
<feature type="compositionally biased region" description="Gly residues" evidence="8">
    <location>
        <begin position="817"/>
        <end position="826"/>
    </location>
</feature>
<feature type="region of interest" description="Disordered" evidence="8">
    <location>
        <begin position="356"/>
        <end position="1057"/>
    </location>
</feature>
<proteinExistence type="predicted"/>
<dbReference type="Pfam" id="PF00611">
    <property type="entry name" value="FCH"/>
    <property type="match status" value="1"/>
</dbReference>
<feature type="compositionally biased region" description="Low complexity" evidence="8">
    <location>
        <begin position="765"/>
        <end position="811"/>
    </location>
</feature>
<dbReference type="InterPro" id="IPR001452">
    <property type="entry name" value="SH3_domain"/>
</dbReference>
<dbReference type="PANTHER" id="PTHR23065">
    <property type="entry name" value="PROLINE-SERINE-THREONINE PHOSPHATASE INTERACTING PROTEIN 1"/>
    <property type="match status" value="1"/>
</dbReference>
<dbReference type="GO" id="GO:0120104">
    <property type="term" value="C:mitotic actomyosin contractile ring, proximal layer"/>
    <property type="evidence" value="ECO:0007669"/>
    <property type="project" value="TreeGrafter"/>
</dbReference>
<evidence type="ECO:0000259" key="10">
    <source>
        <dbReference type="PROSITE" id="PS51741"/>
    </source>
</evidence>
<dbReference type="Gene3D" id="2.30.30.40">
    <property type="entry name" value="SH3 Domains"/>
    <property type="match status" value="1"/>
</dbReference>
<feature type="compositionally biased region" description="Low complexity" evidence="8">
    <location>
        <begin position="880"/>
        <end position="890"/>
    </location>
</feature>
<evidence type="ECO:0000256" key="5">
    <source>
        <dbReference type="ARBA" id="ARBA00023212"/>
    </source>
</evidence>
<evidence type="ECO:0000256" key="6">
    <source>
        <dbReference type="PROSITE-ProRule" id="PRU00192"/>
    </source>
</evidence>
<evidence type="ECO:0000256" key="4">
    <source>
        <dbReference type="ARBA" id="ARBA00022553"/>
    </source>
</evidence>
<dbReference type="STRING" id="1569628.A0A316USR8"/>
<dbReference type="EMBL" id="KZ819668">
    <property type="protein sequence ID" value="PWN27381.1"/>
    <property type="molecule type" value="Genomic_DNA"/>
</dbReference>
<dbReference type="InterPro" id="IPR036028">
    <property type="entry name" value="SH3-like_dom_sf"/>
</dbReference>
<feature type="compositionally biased region" description="Low complexity" evidence="8">
    <location>
        <begin position="558"/>
        <end position="577"/>
    </location>
</feature>
<dbReference type="InterPro" id="IPR027267">
    <property type="entry name" value="AH/BAR_dom_sf"/>
</dbReference>
<feature type="domain" description="SH3" evidence="9">
    <location>
        <begin position="1062"/>
        <end position="1127"/>
    </location>
</feature>
<dbReference type="PROSITE" id="PS51741">
    <property type="entry name" value="F_BAR"/>
    <property type="match status" value="1"/>
</dbReference>
<evidence type="ECO:0000256" key="2">
    <source>
        <dbReference type="ARBA" id="ARBA00022443"/>
    </source>
</evidence>
<feature type="compositionally biased region" description="Low complexity" evidence="8">
    <location>
        <begin position="850"/>
        <end position="873"/>
    </location>
</feature>
<reference evidence="11 12" key="1">
    <citation type="journal article" date="2018" name="Mol. Biol. Evol.">
        <title>Broad Genomic Sampling Reveals a Smut Pathogenic Ancestry of the Fungal Clade Ustilaginomycotina.</title>
        <authorList>
            <person name="Kijpornyongpan T."/>
            <person name="Mondo S.J."/>
            <person name="Barry K."/>
            <person name="Sandor L."/>
            <person name="Lee J."/>
            <person name="Lipzen A."/>
            <person name="Pangilinan J."/>
            <person name="LaButti K."/>
            <person name="Hainaut M."/>
            <person name="Henrissat B."/>
            <person name="Grigoriev I.V."/>
            <person name="Spatafora J.W."/>
            <person name="Aime M.C."/>
        </authorList>
    </citation>
    <scope>NUCLEOTIDE SEQUENCE [LARGE SCALE GENOMIC DNA]</scope>
    <source>
        <strain evidence="11 12">MCA 5214</strain>
    </source>
</reference>
<feature type="compositionally biased region" description="Polar residues" evidence="8">
    <location>
        <begin position="715"/>
        <end position="742"/>
    </location>
</feature>